<dbReference type="STRING" id="765915.A0A1Y2I569"/>
<sequence length="589" mass="62859">MVRRRTFRTRRPQDWRVNAAVGICLVVCAGPILLIAGGYMLATANEPTREVMVQQYTSALEQWKQVVAANFTAVQFSISTSLSGNATGVNSVQRMERALFSSKPEETFTTKEPTLGLPSPILRYVAEIPFANDIGIVNWTMPLSQPTGGSAAFTWGQIENVTRGLAPRTFNYTRTSTELGCRTSACTQSDSSDRRKCEERPLCSNACPERGGTWVSTTRVCRFTAHIQAICMMFSESENRIVLQRCFYETSGIQPSTGAYPIATYGNFRPSAYTVEIRNVKDPIILASMLTQGDYWFGLSMEQKRAIGISLLAGGGGYFGLICCCFAGFVAVKRGISCPRFGPKPVNPAVQPLHQVQATAVVAIEPTSNTITAEAAYTSAAPSPLAPLVAPSPTPSGRTESAVPLLLLSPTPAQVAPSSMAPAGVESQEVSFANEKKSEKHKEKTSSGGPNLPGSTASYHPVTAATSAGSSAEPVAFGSLAMPTPLNPLPVVSPSPSSRRLGAFDMEVPPSEPSHCYPGMTQSVVASYYLPGPSGYATALSPVTRPDGASGDAQMLFETAVNNQTSDMPPPPYSATRPLEFPTRPPETQ</sequence>
<dbReference type="Proteomes" id="UP000193411">
    <property type="component" value="Unassembled WGS sequence"/>
</dbReference>
<feature type="transmembrane region" description="Helical" evidence="2">
    <location>
        <begin position="20"/>
        <end position="42"/>
    </location>
</feature>
<proteinExistence type="predicted"/>
<feature type="compositionally biased region" description="Basic and acidic residues" evidence="1">
    <location>
        <begin position="434"/>
        <end position="445"/>
    </location>
</feature>
<evidence type="ECO:0000256" key="1">
    <source>
        <dbReference type="SAM" id="MobiDB-lite"/>
    </source>
</evidence>
<comment type="caution">
    <text evidence="3">The sequence shown here is derived from an EMBL/GenBank/DDBJ whole genome shotgun (WGS) entry which is preliminary data.</text>
</comment>
<gene>
    <name evidence="3" type="ORF">BCR44DRAFT_39078</name>
</gene>
<accession>A0A1Y2I569</accession>
<evidence type="ECO:0000313" key="3">
    <source>
        <dbReference type="EMBL" id="ORZ41454.1"/>
    </source>
</evidence>
<dbReference type="EMBL" id="MCFL01000001">
    <property type="protein sequence ID" value="ORZ41454.1"/>
    <property type="molecule type" value="Genomic_DNA"/>
</dbReference>
<keyword evidence="2" id="KW-0812">Transmembrane</keyword>
<feature type="region of interest" description="Disordered" evidence="1">
    <location>
        <begin position="562"/>
        <end position="589"/>
    </location>
</feature>
<evidence type="ECO:0000313" key="4">
    <source>
        <dbReference type="Proteomes" id="UP000193411"/>
    </source>
</evidence>
<feature type="compositionally biased region" description="Polar residues" evidence="1">
    <location>
        <begin position="453"/>
        <end position="465"/>
    </location>
</feature>
<dbReference type="AlphaFoldDB" id="A0A1Y2I569"/>
<evidence type="ECO:0000256" key="2">
    <source>
        <dbReference type="SAM" id="Phobius"/>
    </source>
</evidence>
<keyword evidence="2" id="KW-0472">Membrane</keyword>
<reference evidence="3 4" key="1">
    <citation type="submission" date="2016-07" db="EMBL/GenBank/DDBJ databases">
        <title>Pervasive Adenine N6-methylation of Active Genes in Fungi.</title>
        <authorList>
            <consortium name="DOE Joint Genome Institute"/>
            <person name="Mondo S.J."/>
            <person name="Dannebaum R.O."/>
            <person name="Kuo R.C."/>
            <person name="Labutti K."/>
            <person name="Haridas S."/>
            <person name="Kuo A."/>
            <person name="Salamov A."/>
            <person name="Ahrendt S.R."/>
            <person name="Lipzen A."/>
            <person name="Sullivan W."/>
            <person name="Andreopoulos W.B."/>
            <person name="Clum A."/>
            <person name="Lindquist E."/>
            <person name="Daum C."/>
            <person name="Ramamoorthy G.K."/>
            <person name="Gryganskyi A."/>
            <person name="Culley D."/>
            <person name="Magnuson J.K."/>
            <person name="James T.Y."/>
            <person name="O'Malley M.A."/>
            <person name="Stajich J.E."/>
            <person name="Spatafora J.W."/>
            <person name="Visel A."/>
            <person name="Grigoriev I.V."/>
        </authorList>
    </citation>
    <scope>NUCLEOTIDE SEQUENCE [LARGE SCALE GENOMIC DNA]</scope>
    <source>
        <strain evidence="3 4">PL171</strain>
    </source>
</reference>
<feature type="transmembrane region" description="Helical" evidence="2">
    <location>
        <begin position="307"/>
        <end position="332"/>
    </location>
</feature>
<organism evidence="3 4">
    <name type="scientific">Catenaria anguillulae PL171</name>
    <dbReference type="NCBI Taxonomy" id="765915"/>
    <lineage>
        <taxon>Eukaryota</taxon>
        <taxon>Fungi</taxon>
        <taxon>Fungi incertae sedis</taxon>
        <taxon>Blastocladiomycota</taxon>
        <taxon>Blastocladiomycetes</taxon>
        <taxon>Blastocladiales</taxon>
        <taxon>Catenariaceae</taxon>
        <taxon>Catenaria</taxon>
    </lineage>
</organism>
<keyword evidence="2" id="KW-1133">Transmembrane helix</keyword>
<feature type="region of interest" description="Disordered" evidence="1">
    <location>
        <begin position="414"/>
        <end position="465"/>
    </location>
</feature>
<protein>
    <submittedName>
        <fullName evidence="3">Uncharacterized protein</fullName>
    </submittedName>
</protein>
<keyword evidence="4" id="KW-1185">Reference proteome</keyword>
<name>A0A1Y2I569_9FUNG</name>
<dbReference type="OrthoDB" id="5586708at2759"/>